<dbReference type="PANTHER" id="PTHR33392:SF6">
    <property type="entry name" value="POLYISOPRENYL-TEICHOIC ACID--PEPTIDOGLYCAN TEICHOIC ACID TRANSFERASE TAGU"/>
    <property type="match status" value="1"/>
</dbReference>
<dbReference type="Gene3D" id="3.40.630.190">
    <property type="entry name" value="LCP protein"/>
    <property type="match status" value="1"/>
</dbReference>
<organism evidence="5 6">
    <name type="scientific">Deinococcus aquaticus</name>
    <dbReference type="NCBI Taxonomy" id="328692"/>
    <lineage>
        <taxon>Bacteria</taxon>
        <taxon>Thermotogati</taxon>
        <taxon>Deinococcota</taxon>
        <taxon>Deinococci</taxon>
        <taxon>Deinococcales</taxon>
        <taxon>Deinococcaceae</taxon>
        <taxon>Deinococcus</taxon>
    </lineage>
</organism>
<dbReference type="PANTHER" id="PTHR33392">
    <property type="entry name" value="POLYISOPRENYL-TEICHOIC ACID--PEPTIDOGLYCAN TEICHOIC ACID TRANSFERASE TAGU"/>
    <property type="match status" value="1"/>
</dbReference>
<protein>
    <submittedName>
        <fullName evidence="5">LCP family protein</fullName>
    </submittedName>
</protein>
<dbReference type="EMBL" id="CP115165">
    <property type="protein sequence ID" value="WDA59793.1"/>
    <property type="molecule type" value="Genomic_DNA"/>
</dbReference>
<dbReference type="PROSITE" id="PS51257">
    <property type="entry name" value="PROKAR_LIPOPROTEIN"/>
    <property type="match status" value="1"/>
</dbReference>
<feature type="region of interest" description="Disordered" evidence="2">
    <location>
        <begin position="408"/>
        <end position="438"/>
    </location>
</feature>
<dbReference type="InterPro" id="IPR004474">
    <property type="entry name" value="LytR_CpsA_psr"/>
</dbReference>
<feature type="domain" description="LytR/CpsA/Psr regulator C-terminal" evidence="4">
    <location>
        <begin position="312"/>
        <end position="394"/>
    </location>
</feature>
<dbReference type="RefSeq" id="WP_273990438.1">
    <property type="nucleotide sequence ID" value="NZ_BAABQT010000030.1"/>
</dbReference>
<dbReference type="Pfam" id="PF13399">
    <property type="entry name" value="LytR_C"/>
    <property type="match status" value="1"/>
</dbReference>
<evidence type="ECO:0000259" key="3">
    <source>
        <dbReference type="Pfam" id="PF03816"/>
    </source>
</evidence>
<evidence type="ECO:0000256" key="1">
    <source>
        <dbReference type="ARBA" id="ARBA00006068"/>
    </source>
</evidence>
<evidence type="ECO:0000313" key="5">
    <source>
        <dbReference type="EMBL" id="WDA59793.1"/>
    </source>
</evidence>
<feature type="domain" description="Cell envelope-related transcriptional attenuator" evidence="3">
    <location>
        <begin position="82"/>
        <end position="232"/>
    </location>
</feature>
<sequence length="438" mass="45785">MTRPSRLGRLRALQAFGLTLSCLSLGGFALLSGAGRTVASSVLPGTAPQFTVLIAGRDIVYCYYQQPCKDQDQRTGLVQPPNTDTVMLVKVDGARVRVLNIPRDTNVGEFDRGESVAAQKVNSQYFSGGPQALKQAVETITGERVDSYVIVRTDYVERVINALGGLDVTVPEGGIEWIDRAAGVNLQLDAGPHHLEGPDAVLFLRVRKGFGDDYGRIDHQKQALTQLAGRLKSAQGLAALPTILGGIGNGVETNADPNTLAALRPFLPGLKLSFATLPTDEIPGTFNLAVNRERLAALWGDAPAPVTDAPGVKVTVVDASGAGLGEGLKTALTALGYADVQVTVAPASQEASQVFTQQDVAQAGALADLLNLPRLQGERFPVAAGEVGVLLTRDAQENLKELAALAGTPLAADPRVADDTALPGPSPEPLPTTAPGSN</sequence>
<evidence type="ECO:0000259" key="4">
    <source>
        <dbReference type="Pfam" id="PF13399"/>
    </source>
</evidence>
<dbReference type="InterPro" id="IPR050922">
    <property type="entry name" value="LytR/CpsA/Psr_CW_biosynth"/>
</dbReference>
<name>A0ABY7V3M0_9DEIO</name>
<dbReference type="InterPro" id="IPR027381">
    <property type="entry name" value="LytR/CpsA/Psr_C"/>
</dbReference>
<evidence type="ECO:0000256" key="2">
    <source>
        <dbReference type="SAM" id="MobiDB-lite"/>
    </source>
</evidence>
<evidence type="ECO:0000313" key="6">
    <source>
        <dbReference type="Proteomes" id="UP001217044"/>
    </source>
</evidence>
<dbReference type="Proteomes" id="UP001217044">
    <property type="component" value="Chromosome"/>
</dbReference>
<keyword evidence="6" id="KW-1185">Reference proteome</keyword>
<proteinExistence type="inferred from homology"/>
<dbReference type="NCBIfam" id="TIGR00350">
    <property type="entry name" value="lytR_cpsA_psr"/>
    <property type="match status" value="1"/>
</dbReference>
<gene>
    <name evidence="5" type="ORF">M8445_06225</name>
</gene>
<comment type="similarity">
    <text evidence="1">Belongs to the LytR/CpsA/Psr (LCP) family.</text>
</comment>
<dbReference type="Pfam" id="PF03816">
    <property type="entry name" value="LytR_cpsA_psr"/>
    <property type="match status" value="1"/>
</dbReference>
<accession>A0ABY7V3M0</accession>
<reference evidence="5 6" key="1">
    <citation type="submission" date="2022-12" db="EMBL/GenBank/DDBJ databases">
        <title>Genome Sequence of Deinococcus aquaticus Type Strain PB314.</title>
        <authorList>
            <person name="Albert C."/>
            <person name="Hill J."/>
            <person name="Boren L."/>
            <person name="Scholz-Ng S."/>
            <person name="Fatema N."/>
            <person name="Grosso R."/>
            <person name="Soboslay E."/>
            <person name="Tuohy J."/>
        </authorList>
    </citation>
    <scope>NUCLEOTIDE SEQUENCE [LARGE SCALE GENOMIC DNA]</scope>
    <source>
        <strain evidence="5 6">PB-314</strain>
    </source>
</reference>